<proteinExistence type="predicted"/>
<evidence type="ECO:0000313" key="2">
    <source>
        <dbReference type="EMBL" id="MFC4609968.1"/>
    </source>
</evidence>
<dbReference type="RefSeq" id="WP_381197365.1">
    <property type="nucleotide sequence ID" value="NZ_JBHSFE010000014.1"/>
</dbReference>
<gene>
    <name evidence="2" type="ORF">ACFO9E_19445</name>
</gene>
<keyword evidence="1" id="KW-0732">Signal</keyword>
<accession>A0ABV9G9Z7</accession>
<feature type="signal peptide" evidence="1">
    <location>
        <begin position="1"/>
        <end position="26"/>
    </location>
</feature>
<dbReference type="Proteomes" id="UP001595993">
    <property type="component" value="Unassembled WGS sequence"/>
</dbReference>
<evidence type="ECO:0000256" key="1">
    <source>
        <dbReference type="SAM" id="SignalP"/>
    </source>
</evidence>
<dbReference type="EMBL" id="JBHSFE010000014">
    <property type="protein sequence ID" value="MFC4609968.1"/>
    <property type="molecule type" value="Genomic_DNA"/>
</dbReference>
<name>A0ABV9G9Z7_9ACTN</name>
<feature type="chain" id="PRO_5047264337" evidence="1">
    <location>
        <begin position="27"/>
        <end position="134"/>
    </location>
</feature>
<reference evidence="3" key="1">
    <citation type="journal article" date="2019" name="Int. J. Syst. Evol. Microbiol.">
        <title>The Global Catalogue of Microorganisms (GCM) 10K type strain sequencing project: providing services to taxonomists for standard genome sequencing and annotation.</title>
        <authorList>
            <consortium name="The Broad Institute Genomics Platform"/>
            <consortium name="The Broad Institute Genome Sequencing Center for Infectious Disease"/>
            <person name="Wu L."/>
            <person name="Ma J."/>
        </authorList>
    </citation>
    <scope>NUCLEOTIDE SEQUENCE [LARGE SCALE GENOMIC DNA]</scope>
    <source>
        <strain evidence="3">CGMCC 4.7139</strain>
    </source>
</reference>
<keyword evidence="3" id="KW-1185">Reference proteome</keyword>
<evidence type="ECO:0000313" key="3">
    <source>
        <dbReference type="Proteomes" id="UP001595993"/>
    </source>
</evidence>
<organism evidence="2 3">
    <name type="scientific">Streptomyces maoxianensis</name>
    <dbReference type="NCBI Taxonomy" id="1459942"/>
    <lineage>
        <taxon>Bacteria</taxon>
        <taxon>Bacillati</taxon>
        <taxon>Actinomycetota</taxon>
        <taxon>Actinomycetes</taxon>
        <taxon>Kitasatosporales</taxon>
        <taxon>Streptomycetaceae</taxon>
        <taxon>Streptomyces</taxon>
    </lineage>
</organism>
<sequence length="134" mass="13525">MKHSVVLALASVPMMLATGMASTAYAVDDPDTGGSDKNGKVVAKTYVGVPMALVPNQNVTAWVQCPTDATAVGGGGFTNLTDAATAYLTDSYPIGANGAPAADGTSATGWAVSATHLENNSSLTAYVVCLEKKK</sequence>
<comment type="caution">
    <text evidence="2">The sequence shown here is derived from an EMBL/GenBank/DDBJ whole genome shotgun (WGS) entry which is preliminary data.</text>
</comment>
<protein>
    <submittedName>
        <fullName evidence="2">Uncharacterized protein</fullName>
    </submittedName>
</protein>